<dbReference type="InterPro" id="IPR050832">
    <property type="entry name" value="Bact_Acetyltransf"/>
</dbReference>
<keyword evidence="5" id="KW-1185">Reference proteome</keyword>
<evidence type="ECO:0000313" key="5">
    <source>
        <dbReference type="Proteomes" id="UP000597444"/>
    </source>
</evidence>
<dbReference type="Pfam" id="PF00583">
    <property type="entry name" value="Acetyltransf_1"/>
    <property type="match status" value="1"/>
</dbReference>
<feature type="domain" description="N-acetyltransferase" evidence="3">
    <location>
        <begin position="10"/>
        <end position="177"/>
    </location>
</feature>
<comment type="caution">
    <text evidence="4">The sequence shown here is derived from an EMBL/GenBank/DDBJ whole genome shotgun (WGS) entry which is preliminary data.</text>
</comment>
<dbReference type="PANTHER" id="PTHR43877">
    <property type="entry name" value="AMINOALKYLPHOSPHONATE N-ACETYLTRANSFERASE-RELATED-RELATED"/>
    <property type="match status" value="1"/>
</dbReference>
<dbReference type="Gene3D" id="3.40.630.30">
    <property type="match status" value="1"/>
</dbReference>
<dbReference type="PROSITE" id="PS51186">
    <property type="entry name" value="GNAT"/>
    <property type="match status" value="1"/>
</dbReference>
<reference evidence="4" key="1">
    <citation type="submission" date="2020-10" db="EMBL/GenBank/DDBJ databases">
        <title>Taxonomic study of unclassified bacteria belonging to the class Ktedonobacteria.</title>
        <authorList>
            <person name="Yabe S."/>
            <person name="Wang C.M."/>
            <person name="Zheng Y."/>
            <person name="Sakai Y."/>
            <person name="Cavaletti L."/>
            <person name="Monciardini P."/>
            <person name="Donadio S."/>
        </authorList>
    </citation>
    <scope>NUCLEOTIDE SEQUENCE</scope>
    <source>
        <strain evidence="4">ID150040</strain>
    </source>
</reference>
<evidence type="ECO:0000256" key="2">
    <source>
        <dbReference type="ARBA" id="ARBA00023315"/>
    </source>
</evidence>
<evidence type="ECO:0000313" key="4">
    <source>
        <dbReference type="EMBL" id="GHO97080.1"/>
    </source>
</evidence>
<keyword evidence="2" id="KW-0012">Acyltransferase</keyword>
<dbReference type="CDD" id="cd04301">
    <property type="entry name" value="NAT_SF"/>
    <property type="match status" value="1"/>
</dbReference>
<dbReference type="SUPFAM" id="SSF55729">
    <property type="entry name" value="Acyl-CoA N-acyltransferases (Nat)"/>
    <property type="match status" value="1"/>
</dbReference>
<keyword evidence="1" id="KW-0808">Transferase</keyword>
<dbReference type="PANTHER" id="PTHR43877:SF2">
    <property type="entry name" value="AMINOALKYLPHOSPHONATE N-ACETYLTRANSFERASE-RELATED"/>
    <property type="match status" value="1"/>
</dbReference>
<gene>
    <name evidence="4" type="ORF">KSF_071280</name>
</gene>
<accession>A0A8J3IUF0</accession>
<dbReference type="InterPro" id="IPR016181">
    <property type="entry name" value="Acyl_CoA_acyltransferase"/>
</dbReference>
<dbReference type="InterPro" id="IPR000182">
    <property type="entry name" value="GNAT_dom"/>
</dbReference>
<proteinExistence type="predicted"/>
<dbReference type="Proteomes" id="UP000597444">
    <property type="component" value="Unassembled WGS sequence"/>
</dbReference>
<protein>
    <submittedName>
        <fullName evidence="4">N-acetyltransferase</fullName>
    </submittedName>
</protein>
<dbReference type="AlphaFoldDB" id="A0A8J3IUF0"/>
<dbReference type="EMBL" id="BNJK01000001">
    <property type="protein sequence ID" value="GHO97080.1"/>
    <property type="molecule type" value="Genomic_DNA"/>
</dbReference>
<sequence>MVDPAHISIESIRAEDEARLLPGLVALLQDTAASGASVGFLPPLSEEEARQYWQVAFQGVADGSRVLLVAYDADTIVGSVQLELAMRPNGLHRAEVQKLFVLQSQRRRGIGEALMQAIEQAARERGRSLLVLDTRQGDNAERLYRRLAYHEVGVIPAYALSASGTLDGTVFFYKELA</sequence>
<dbReference type="GO" id="GO:0016747">
    <property type="term" value="F:acyltransferase activity, transferring groups other than amino-acyl groups"/>
    <property type="evidence" value="ECO:0007669"/>
    <property type="project" value="InterPro"/>
</dbReference>
<name>A0A8J3IUF0_9CHLR</name>
<evidence type="ECO:0000259" key="3">
    <source>
        <dbReference type="PROSITE" id="PS51186"/>
    </source>
</evidence>
<organism evidence="4 5">
    <name type="scientific">Reticulibacter mediterranei</name>
    <dbReference type="NCBI Taxonomy" id="2778369"/>
    <lineage>
        <taxon>Bacteria</taxon>
        <taxon>Bacillati</taxon>
        <taxon>Chloroflexota</taxon>
        <taxon>Ktedonobacteria</taxon>
        <taxon>Ktedonobacterales</taxon>
        <taxon>Reticulibacteraceae</taxon>
        <taxon>Reticulibacter</taxon>
    </lineage>
</organism>
<evidence type="ECO:0000256" key="1">
    <source>
        <dbReference type="ARBA" id="ARBA00022679"/>
    </source>
</evidence>